<dbReference type="InterPro" id="IPR013022">
    <property type="entry name" value="Xyl_isomerase-like_TIM-brl"/>
</dbReference>
<dbReference type="SUPFAM" id="SSF51658">
    <property type="entry name" value="Xylose isomerase-like"/>
    <property type="match status" value="1"/>
</dbReference>
<comment type="caution">
    <text evidence="2">The sequence shown here is derived from an EMBL/GenBank/DDBJ whole genome shotgun (WGS) entry which is preliminary data.</text>
</comment>
<organism evidence="2">
    <name type="scientific">marine sediment metagenome</name>
    <dbReference type="NCBI Taxonomy" id="412755"/>
    <lineage>
        <taxon>unclassified sequences</taxon>
        <taxon>metagenomes</taxon>
        <taxon>ecological metagenomes</taxon>
    </lineage>
</organism>
<dbReference type="AlphaFoldDB" id="X1E516"/>
<evidence type="ECO:0000259" key="1">
    <source>
        <dbReference type="Pfam" id="PF01261"/>
    </source>
</evidence>
<dbReference type="EMBL" id="BART01020423">
    <property type="protein sequence ID" value="GAH03768.1"/>
    <property type="molecule type" value="Genomic_DNA"/>
</dbReference>
<feature type="non-terminal residue" evidence="2">
    <location>
        <position position="1"/>
    </location>
</feature>
<reference evidence="2" key="1">
    <citation type="journal article" date="2014" name="Front. Microbiol.">
        <title>High frequency of phylogenetically diverse reductive dehalogenase-homologous genes in deep subseafloor sedimentary metagenomes.</title>
        <authorList>
            <person name="Kawai M."/>
            <person name="Futagami T."/>
            <person name="Toyoda A."/>
            <person name="Takaki Y."/>
            <person name="Nishi S."/>
            <person name="Hori S."/>
            <person name="Arai W."/>
            <person name="Tsubouchi T."/>
            <person name="Morono Y."/>
            <person name="Uchiyama I."/>
            <person name="Ito T."/>
            <person name="Fujiyama A."/>
            <person name="Inagaki F."/>
            <person name="Takami H."/>
        </authorList>
    </citation>
    <scope>NUCLEOTIDE SEQUENCE</scope>
    <source>
        <strain evidence="2">Expedition CK06-06</strain>
    </source>
</reference>
<gene>
    <name evidence="2" type="ORF">S01H4_37952</name>
</gene>
<feature type="domain" description="Xylose isomerase-like TIM barrel" evidence="1">
    <location>
        <begin position="2"/>
        <end position="86"/>
    </location>
</feature>
<evidence type="ECO:0000313" key="2">
    <source>
        <dbReference type="EMBL" id="GAH03768.1"/>
    </source>
</evidence>
<protein>
    <recommendedName>
        <fullName evidence="1">Xylose isomerase-like TIM barrel domain-containing protein</fullName>
    </recommendedName>
</protein>
<proteinExistence type="predicted"/>
<name>X1E516_9ZZZZ</name>
<dbReference type="Gene3D" id="3.20.20.150">
    <property type="entry name" value="Divalent-metal-dependent TIM barrel enzymes"/>
    <property type="match status" value="1"/>
</dbReference>
<dbReference type="InterPro" id="IPR036237">
    <property type="entry name" value="Xyl_isomerase-like_sf"/>
</dbReference>
<dbReference type="Pfam" id="PF01261">
    <property type="entry name" value="AP_endonuc_2"/>
    <property type="match status" value="1"/>
</dbReference>
<sequence length="107" mass="12234">DSHYLGVLFEPGNLMHICGVDYRHALEVTKDLVVHTHFKDCKMVGDEHEFVMMGEGDIDFVWIVEELEAAGYEGDYSLEYELHDPSPAIGLKMFYDKFVGLFDDVSN</sequence>
<accession>X1E516</accession>